<dbReference type="PANTHER" id="PTHR33992:SF1">
    <property type="entry name" value="RIBONUCLEASE P PROTEIN COMPONENT"/>
    <property type="match status" value="1"/>
</dbReference>
<dbReference type="InterPro" id="IPR020568">
    <property type="entry name" value="Ribosomal_Su5_D2-typ_SF"/>
</dbReference>
<keyword evidence="2" id="KW-0819">tRNA processing</keyword>
<dbReference type="InterPro" id="IPR014721">
    <property type="entry name" value="Ribsml_uS5_D2-typ_fold_subgr"/>
</dbReference>
<dbReference type="SUPFAM" id="SSF54211">
    <property type="entry name" value="Ribosomal protein S5 domain 2-like"/>
    <property type="match status" value="1"/>
</dbReference>
<reference evidence="8 9" key="1">
    <citation type="submission" date="2020-08" db="EMBL/GenBank/DDBJ databases">
        <title>Sequencing the genomes of 1000 actinobacteria strains.</title>
        <authorList>
            <person name="Klenk H.-P."/>
        </authorList>
    </citation>
    <scope>NUCLEOTIDE SEQUENCE [LARGE SCALE GENOMIC DNA]</scope>
    <source>
        <strain evidence="8 9">DSM 23974</strain>
    </source>
</reference>
<dbReference type="InterPro" id="IPR020539">
    <property type="entry name" value="RNase_P_CS"/>
</dbReference>
<organism evidence="8 9">
    <name type="scientific">Micrococcus cohnii</name>
    <dbReference type="NCBI Taxonomy" id="993416"/>
    <lineage>
        <taxon>Bacteria</taxon>
        <taxon>Bacillati</taxon>
        <taxon>Actinomycetota</taxon>
        <taxon>Actinomycetes</taxon>
        <taxon>Micrococcales</taxon>
        <taxon>Micrococcaceae</taxon>
        <taxon>Micrococcus</taxon>
    </lineage>
</organism>
<keyword evidence="9" id="KW-1185">Reference proteome</keyword>
<dbReference type="Pfam" id="PF00825">
    <property type="entry name" value="Ribonuclease_P"/>
    <property type="match status" value="1"/>
</dbReference>
<keyword evidence="6" id="KW-0694">RNA-binding</keyword>
<comment type="function">
    <text evidence="1">RNaseP catalyzes the removal of the 5'-leader sequence from pre-tRNA to produce the mature 5'-terminus. It can also cleave other RNA substrates such as 4.5S RNA. The protein component plays an auxiliary but essential role in vivo by binding to the 5'-leader sequence and broadening the substrate specificity of the ribozyme.</text>
</comment>
<protein>
    <submittedName>
        <fullName evidence="8">Ribonuclease P protein component</fullName>
        <ecNumber evidence="8">3.1.26.5</ecNumber>
    </submittedName>
</protein>
<dbReference type="EC" id="3.1.26.5" evidence="8"/>
<dbReference type="PROSITE" id="PS00648">
    <property type="entry name" value="RIBONUCLEASE_P"/>
    <property type="match status" value="1"/>
</dbReference>
<dbReference type="GO" id="GO:0004526">
    <property type="term" value="F:ribonuclease P activity"/>
    <property type="evidence" value="ECO:0007669"/>
    <property type="project" value="UniProtKB-EC"/>
</dbReference>
<evidence type="ECO:0000256" key="4">
    <source>
        <dbReference type="ARBA" id="ARBA00022759"/>
    </source>
</evidence>
<name>A0A7W7GQ65_9MICC</name>
<dbReference type="AlphaFoldDB" id="A0A7W7GQ65"/>
<dbReference type="Proteomes" id="UP000540191">
    <property type="component" value="Unassembled WGS sequence"/>
</dbReference>
<proteinExistence type="predicted"/>
<evidence type="ECO:0000313" key="9">
    <source>
        <dbReference type="Proteomes" id="UP000540191"/>
    </source>
</evidence>
<feature type="region of interest" description="Disordered" evidence="7">
    <location>
        <begin position="1"/>
        <end position="25"/>
    </location>
</feature>
<evidence type="ECO:0000256" key="5">
    <source>
        <dbReference type="ARBA" id="ARBA00022801"/>
    </source>
</evidence>
<gene>
    <name evidence="8" type="ORF">HDA30_001773</name>
</gene>
<comment type="caution">
    <text evidence="8">The sequence shown here is derived from an EMBL/GenBank/DDBJ whole genome shotgun (WGS) entry which is preliminary data.</text>
</comment>
<keyword evidence="3" id="KW-0540">Nuclease</keyword>
<evidence type="ECO:0000256" key="1">
    <source>
        <dbReference type="ARBA" id="ARBA00002663"/>
    </source>
</evidence>
<dbReference type="PANTHER" id="PTHR33992">
    <property type="entry name" value="RIBONUCLEASE P PROTEIN COMPONENT"/>
    <property type="match status" value="1"/>
</dbReference>
<sequence length="105" mass="11085">MVTVAAGPDPTRPAPSSTSPGPRAGFVVSKAVGDAVTRNRVKRRLRAIVAEQLRGAELAGTDALVQVRALPAAAGVDHAQLRRDVVSALRQCLRKIDGRRPRTQG</sequence>
<dbReference type="GO" id="GO:0042781">
    <property type="term" value="F:3'-tRNA processing endoribonuclease activity"/>
    <property type="evidence" value="ECO:0007669"/>
    <property type="project" value="TreeGrafter"/>
</dbReference>
<dbReference type="InterPro" id="IPR000100">
    <property type="entry name" value="RNase_P"/>
</dbReference>
<dbReference type="Gene3D" id="3.30.230.10">
    <property type="match status" value="1"/>
</dbReference>
<keyword evidence="5 8" id="KW-0378">Hydrolase</keyword>
<keyword evidence="4" id="KW-0255">Endonuclease</keyword>
<evidence type="ECO:0000256" key="7">
    <source>
        <dbReference type="SAM" id="MobiDB-lite"/>
    </source>
</evidence>
<accession>A0A7W7GQ65</accession>
<dbReference type="GO" id="GO:0000049">
    <property type="term" value="F:tRNA binding"/>
    <property type="evidence" value="ECO:0007669"/>
    <property type="project" value="InterPro"/>
</dbReference>
<evidence type="ECO:0000313" key="8">
    <source>
        <dbReference type="EMBL" id="MBB4736265.1"/>
    </source>
</evidence>
<evidence type="ECO:0000256" key="2">
    <source>
        <dbReference type="ARBA" id="ARBA00022694"/>
    </source>
</evidence>
<dbReference type="GO" id="GO:0030677">
    <property type="term" value="C:ribonuclease P complex"/>
    <property type="evidence" value="ECO:0007669"/>
    <property type="project" value="TreeGrafter"/>
</dbReference>
<evidence type="ECO:0000256" key="3">
    <source>
        <dbReference type="ARBA" id="ARBA00022722"/>
    </source>
</evidence>
<dbReference type="EMBL" id="JACHNA010000001">
    <property type="protein sequence ID" value="MBB4736265.1"/>
    <property type="molecule type" value="Genomic_DNA"/>
</dbReference>
<evidence type="ECO:0000256" key="6">
    <source>
        <dbReference type="ARBA" id="ARBA00022884"/>
    </source>
</evidence>